<feature type="repeat" description="NHL" evidence="2">
    <location>
        <begin position="105"/>
        <end position="148"/>
    </location>
</feature>
<feature type="repeat" description="NHL" evidence="2">
    <location>
        <begin position="211"/>
        <end position="254"/>
    </location>
</feature>
<evidence type="ECO:0008006" key="5">
    <source>
        <dbReference type="Google" id="ProtNLM"/>
    </source>
</evidence>
<dbReference type="CDD" id="cd05819">
    <property type="entry name" value="NHL"/>
    <property type="match status" value="1"/>
</dbReference>
<proteinExistence type="predicted"/>
<evidence type="ECO:0000313" key="4">
    <source>
        <dbReference type="Proteomes" id="UP000233256"/>
    </source>
</evidence>
<keyword evidence="1" id="KW-0677">Repeat</keyword>
<dbReference type="Pfam" id="PF01436">
    <property type="entry name" value="NHL"/>
    <property type="match status" value="1"/>
</dbReference>
<dbReference type="InterPro" id="IPR011042">
    <property type="entry name" value="6-blade_b-propeller_TolB-like"/>
</dbReference>
<dbReference type="InterPro" id="IPR001258">
    <property type="entry name" value="NHL_repeat"/>
</dbReference>
<dbReference type="PANTHER" id="PTHR24104:SF25">
    <property type="entry name" value="PROTEIN LIN-41"/>
    <property type="match status" value="1"/>
</dbReference>
<evidence type="ECO:0000313" key="3">
    <source>
        <dbReference type="EMBL" id="PKK91782.1"/>
    </source>
</evidence>
<reference evidence="3 4" key="1">
    <citation type="journal article" date="2017" name="ISME J.">
        <title>Potential for microbial H2 and metal transformations associated with novel bacteria and archaea in deep terrestrial subsurface sediments.</title>
        <authorList>
            <person name="Hernsdorf A.W."/>
            <person name="Amano Y."/>
            <person name="Miyakawa K."/>
            <person name="Ise K."/>
            <person name="Suzuki Y."/>
            <person name="Anantharaman K."/>
            <person name="Probst A."/>
            <person name="Burstein D."/>
            <person name="Thomas B.C."/>
            <person name="Banfield J.F."/>
        </authorList>
    </citation>
    <scope>NUCLEOTIDE SEQUENCE [LARGE SCALE GENOMIC DNA]</scope>
    <source>
        <strain evidence="3">HGW-Wallbacteria-1</strain>
    </source>
</reference>
<comment type="caution">
    <text evidence="3">The sequence shown here is derived from an EMBL/GenBank/DDBJ whole genome shotgun (WGS) entry which is preliminary data.</text>
</comment>
<dbReference type="AlphaFoldDB" id="A0A2N1PU26"/>
<gene>
    <name evidence="3" type="ORF">CVV64_03720</name>
</gene>
<dbReference type="EMBL" id="PGXC01000002">
    <property type="protein sequence ID" value="PKK91782.1"/>
    <property type="molecule type" value="Genomic_DNA"/>
</dbReference>
<dbReference type="PANTHER" id="PTHR24104">
    <property type="entry name" value="E3 UBIQUITIN-PROTEIN LIGASE NHLRC1-RELATED"/>
    <property type="match status" value="1"/>
</dbReference>
<dbReference type="Gene3D" id="2.120.10.30">
    <property type="entry name" value="TolB, C-terminal domain"/>
    <property type="match status" value="2"/>
</dbReference>
<protein>
    <recommendedName>
        <fullName evidence="5">6-bladed beta-propeller</fullName>
    </recommendedName>
</protein>
<dbReference type="PROSITE" id="PS51125">
    <property type="entry name" value="NHL"/>
    <property type="match status" value="2"/>
</dbReference>
<dbReference type="SUPFAM" id="SSF101898">
    <property type="entry name" value="NHL repeat"/>
    <property type="match status" value="2"/>
</dbReference>
<dbReference type="GO" id="GO:0008270">
    <property type="term" value="F:zinc ion binding"/>
    <property type="evidence" value="ECO:0007669"/>
    <property type="project" value="UniProtKB-KW"/>
</dbReference>
<accession>A0A2N1PU26</accession>
<dbReference type="Proteomes" id="UP000233256">
    <property type="component" value="Unassembled WGS sequence"/>
</dbReference>
<evidence type="ECO:0000256" key="2">
    <source>
        <dbReference type="PROSITE-ProRule" id="PRU00504"/>
    </source>
</evidence>
<evidence type="ECO:0000256" key="1">
    <source>
        <dbReference type="ARBA" id="ARBA00022737"/>
    </source>
</evidence>
<sequence length="407" mass="44589">MIMVLVLFISGFPIQASEVRNELRATAFAGAGNDIIHIAMSFEWTGDVEVGGWLGNGYYRIHRGYHSGGDLFVRLTPEASVDLASSLPEYLTLEVRVRSVTLSPMGDFGGTGSTDGRFISPSGISADYQGNIFVVDTGNDRVQKFSPDGIYLDQFGEFSWEDPTETAIDTGENENGAFNEPSDVVATVKEIMVLDAENHRVSRFDRHLVFIRSFGSFGDGDCQFEKPSAIGVDEARNIFVLDRENDCIQKLDIDGNFMMRIGRFGWSSGLLNGPMDMECTGKGEIFVADTGNERVVRFDELGNFVLQFPPPSKPFIPRAIALDSYETVHVADSAGARIVSYDRDGHICGVHSGAAKGPRGLAAARMMDGKVRIFVSDGLSNRVQYFGVSNFEWAGAVRVPVGRQEDK</sequence>
<dbReference type="InterPro" id="IPR050952">
    <property type="entry name" value="TRIM-NHL_E3_ligases"/>
</dbReference>
<name>A0A2N1PU26_9BACT</name>
<organism evidence="3 4">
    <name type="scientific">Candidatus Wallbacteria bacterium HGW-Wallbacteria-1</name>
    <dbReference type="NCBI Taxonomy" id="2013854"/>
    <lineage>
        <taxon>Bacteria</taxon>
        <taxon>Candidatus Walliibacteriota</taxon>
    </lineage>
</organism>